<reference evidence="2" key="1">
    <citation type="submission" date="2018-01" db="EMBL/GenBank/DDBJ databases">
        <title>An insight into the sialome of Amazonian anophelines.</title>
        <authorList>
            <person name="Ribeiro J.M."/>
            <person name="Scarpassa V."/>
            <person name="Calvo E."/>
        </authorList>
    </citation>
    <scope>NUCLEOTIDE SEQUENCE</scope>
</reference>
<evidence type="ECO:0000313" key="2">
    <source>
        <dbReference type="EMBL" id="MBW78054.1"/>
    </source>
</evidence>
<dbReference type="AlphaFoldDB" id="A0A2M4DKI9"/>
<evidence type="ECO:0000256" key="1">
    <source>
        <dbReference type="SAM" id="MobiDB-lite"/>
    </source>
</evidence>
<accession>A0A2M4DKI9</accession>
<feature type="region of interest" description="Disordered" evidence="1">
    <location>
        <begin position="26"/>
        <end position="54"/>
    </location>
</feature>
<organism evidence="2">
    <name type="scientific">Anopheles darlingi</name>
    <name type="common">Mosquito</name>
    <dbReference type="NCBI Taxonomy" id="43151"/>
    <lineage>
        <taxon>Eukaryota</taxon>
        <taxon>Metazoa</taxon>
        <taxon>Ecdysozoa</taxon>
        <taxon>Arthropoda</taxon>
        <taxon>Hexapoda</taxon>
        <taxon>Insecta</taxon>
        <taxon>Pterygota</taxon>
        <taxon>Neoptera</taxon>
        <taxon>Endopterygota</taxon>
        <taxon>Diptera</taxon>
        <taxon>Nematocera</taxon>
        <taxon>Culicoidea</taxon>
        <taxon>Culicidae</taxon>
        <taxon>Anophelinae</taxon>
        <taxon>Anopheles</taxon>
    </lineage>
</organism>
<name>A0A2M4DKI9_ANODA</name>
<protein>
    <submittedName>
        <fullName evidence="2">Putative secreted protein</fullName>
    </submittedName>
</protein>
<dbReference type="EMBL" id="GGFL01013876">
    <property type="protein sequence ID" value="MBW78054.1"/>
    <property type="molecule type" value="Transcribed_RNA"/>
</dbReference>
<sequence length="84" mass="8918">MYSYVCMHVCIVRWGACLLVKPNNATDRGEPNNSGGGGGGGECEGDGDVGSLTGTPVTVRIVTITIIIIKRLGLFTAETEFHKY</sequence>
<proteinExistence type="predicted"/>